<organism evidence="3 4">
    <name type="scientific">Sulfitobacter porphyrae</name>
    <dbReference type="NCBI Taxonomy" id="1246864"/>
    <lineage>
        <taxon>Bacteria</taxon>
        <taxon>Pseudomonadati</taxon>
        <taxon>Pseudomonadota</taxon>
        <taxon>Alphaproteobacteria</taxon>
        <taxon>Rhodobacterales</taxon>
        <taxon>Roseobacteraceae</taxon>
        <taxon>Sulfitobacter</taxon>
    </lineage>
</organism>
<dbReference type="Proteomes" id="UP001596353">
    <property type="component" value="Unassembled WGS sequence"/>
</dbReference>
<dbReference type="PROSITE" id="PS50968">
    <property type="entry name" value="BIOTINYL_LIPOYL"/>
    <property type="match status" value="1"/>
</dbReference>
<gene>
    <name evidence="3" type="ORF">ACFQFQ_29305</name>
</gene>
<dbReference type="PANTHER" id="PTHR45266:SF3">
    <property type="entry name" value="OXALOACETATE DECARBOXYLASE ALPHA CHAIN"/>
    <property type="match status" value="1"/>
</dbReference>
<dbReference type="Pfam" id="PF00364">
    <property type="entry name" value="Biotin_lipoyl"/>
    <property type="match status" value="1"/>
</dbReference>
<name>A0ABW2BB99_9RHOB</name>
<dbReference type="InterPro" id="IPR001882">
    <property type="entry name" value="Biotin_BS"/>
</dbReference>
<evidence type="ECO:0000313" key="3">
    <source>
        <dbReference type="EMBL" id="MFC6762753.1"/>
    </source>
</evidence>
<dbReference type="InterPro" id="IPR011053">
    <property type="entry name" value="Single_hybrid_motif"/>
</dbReference>
<protein>
    <submittedName>
        <fullName evidence="3">Biotin/lipoyl-containing protein</fullName>
    </submittedName>
</protein>
<evidence type="ECO:0000313" key="4">
    <source>
        <dbReference type="Proteomes" id="UP001596353"/>
    </source>
</evidence>
<sequence>MALHLHLTPAGASPWDSLGSWRLTAPAGLPGAAFYWSASEEDPIRVTQAGAGLTAKLPDGQNITTETVTLTGDRLSGRIDGVPFSRIAHVVRAPGHWRVHLQTPAGMTATDLRTLEDQHLQRATGGSGGADMLSAPMPGAVAEVRVALGDRVEAGDTLVVLEAMKLLQSLPAPVAGVVTEIYCAPGDTVAGHAPLIKLDPEENT</sequence>
<dbReference type="CDD" id="cd06850">
    <property type="entry name" value="biotinyl_domain"/>
    <property type="match status" value="1"/>
</dbReference>
<dbReference type="InterPro" id="IPR050709">
    <property type="entry name" value="Biotin_Carboxyl_Carrier/Decarb"/>
</dbReference>
<accession>A0ABW2BB99</accession>
<dbReference type="SUPFAM" id="SSF51230">
    <property type="entry name" value="Single hybrid motif"/>
    <property type="match status" value="1"/>
</dbReference>
<dbReference type="EMBL" id="JBHSWG010000006">
    <property type="protein sequence ID" value="MFC6762753.1"/>
    <property type="molecule type" value="Genomic_DNA"/>
</dbReference>
<reference evidence="4" key="1">
    <citation type="journal article" date="2019" name="Int. J. Syst. Evol. Microbiol.">
        <title>The Global Catalogue of Microorganisms (GCM) 10K type strain sequencing project: providing services to taxonomists for standard genome sequencing and annotation.</title>
        <authorList>
            <consortium name="The Broad Institute Genomics Platform"/>
            <consortium name="The Broad Institute Genome Sequencing Center for Infectious Disease"/>
            <person name="Wu L."/>
            <person name="Ma J."/>
        </authorList>
    </citation>
    <scope>NUCLEOTIDE SEQUENCE [LARGE SCALE GENOMIC DNA]</scope>
    <source>
        <strain evidence="4">CCUG 66188</strain>
    </source>
</reference>
<keyword evidence="4" id="KW-1185">Reference proteome</keyword>
<feature type="domain" description="Lipoyl-binding" evidence="2">
    <location>
        <begin position="124"/>
        <end position="199"/>
    </location>
</feature>
<dbReference type="PANTHER" id="PTHR45266">
    <property type="entry name" value="OXALOACETATE DECARBOXYLASE ALPHA CHAIN"/>
    <property type="match status" value="1"/>
</dbReference>
<proteinExistence type="predicted"/>
<evidence type="ECO:0000259" key="2">
    <source>
        <dbReference type="PROSITE" id="PS50968"/>
    </source>
</evidence>
<keyword evidence="1" id="KW-0092">Biotin</keyword>
<comment type="caution">
    <text evidence="3">The sequence shown here is derived from an EMBL/GenBank/DDBJ whole genome shotgun (WGS) entry which is preliminary data.</text>
</comment>
<evidence type="ECO:0000256" key="1">
    <source>
        <dbReference type="ARBA" id="ARBA00023267"/>
    </source>
</evidence>
<dbReference type="Gene3D" id="2.40.50.100">
    <property type="match status" value="1"/>
</dbReference>
<dbReference type="InterPro" id="IPR000089">
    <property type="entry name" value="Biotin_lipoyl"/>
</dbReference>
<dbReference type="PROSITE" id="PS00188">
    <property type="entry name" value="BIOTIN"/>
    <property type="match status" value="1"/>
</dbReference>